<name>A0A8U1C2S1_SALNM</name>
<evidence type="ECO:0000313" key="2">
    <source>
        <dbReference type="Proteomes" id="UP000808372"/>
    </source>
</evidence>
<gene>
    <name evidence="3" type="primary">LOC120056186</name>
</gene>
<dbReference type="GO" id="GO:0006260">
    <property type="term" value="P:DNA replication"/>
    <property type="evidence" value="ECO:0007669"/>
    <property type="project" value="TreeGrafter"/>
</dbReference>
<dbReference type="InterPro" id="IPR009003">
    <property type="entry name" value="Peptidase_S1_PA"/>
</dbReference>
<dbReference type="GeneID" id="120056186"/>
<feature type="compositionally biased region" description="Basic and acidic residues" evidence="1">
    <location>
        <begin position="1"/>
        <end position="15"/>
    </location>
</feature>
<accession>A0A8U1C2S1</accession>
<dbReference type="PANTHER" id="PTHR14389:SF3">
    <property type="entry name" value="PROTEIN FAM111A-LIKE"/>
    <property type="match status" value="1"/>
</dbReference>
<proteinExistence type="predicted"/>
<feature type="region of interest" description="Disordered" evidence="1">
    <location>
        <begin position="1"/>
        <end position="72"/>
    </location>
</feature>
<feature type="compositionally biased region" description="Polar residues" evidence="1">
    <location>
        <begin position="20"/>
        <end position="37"/>
    </location>
</feature>
<feature type="compositionally biased region" description="Polar residues" evidence="1">
    <location>
        <begin position="50"/>
        <end position="61"/>
    </location>
</feature>
<feature type="region of interest" description="Disordered" evidence="1">
    <location>
        <begin position="280"/>
        <end position="319"/>
    </location>
</feature>
<evidence type="ECO:0000313" key="3">
    <source>
        <dbReference type="RefSeq" id="XP_038860344.1"/>
    </source>
</evidence>
<dbReference type="RefSeq" id="XP_038860344.1">
    <property type="nucleotide sequence ID" value="XM_039004416.1"/>
</dbReference>
<reference evidence="3" key="1">
    <citation type="submission" date="2025-08" db="UniProtKB">
        <authorList>
            <consortium name="RefSeq"/>
        </authorList>
    </citation>
    <scope>IDENTIFICATION</scope>
    <source>
        <tissue evidence="3">White muscle</tissue>
    </source>
</reference>
<dbReference type="PANTHER" id="PTHR14389">
    <property type="entry name" value="SI:CH1073-475A24.1"/>
    <property type="match status" value="1"/>
</dbReference>
<dbReference type="Pfam" id="PF13365">
    <property type="entry name" value="Trypsin_2"/>
    <property type="match status" value="1"/>
</dbReference>
<dbReference type="Proteomes" id="UP000808372">
    <property type="component" value="Chromosome 11"/>
</dbReference>
<dbReference type="AlphaFoldDB" id="A0A8U1C2S1"/>
<dbReference type="SUPFAM" id="SSF50494">
    <property type="entry name" value="Trypsin-like serine proteases"/>
    <property type="match status" value="1"/>
</dbReference>
<dbReference type="GO" id="GO:0005634">
    <property type="term" value="C:nucleus"/>
    <property type="evidence" value="ECO:0007669"/>
    <property type="project" value="TreeGrafter"/>
</dbReference>
<evidence type="ECO:0000256" key="1">
    <source>
        <dbReference type="SAM" id="MobiDB-lite"/>
    </source>
</evidence>
<dbReference type="KEGG" id="snh:120056186"/>
<feature type="compositionally biased region" description="Polar residues" evidence="1">
    <location>
        <begin position="153"/>
        <end position="169"/>
    </location>
</feature>
<protein>
    <submittedName>
        <fullName evidence="3">Serine protease FAM111A-like</fullName>
    </submittedName>
</protein>
<feature type="region of interest" description="Disordered" evidence="1">
    <location>
        <begin position="148"/>
        <end position="172"/>
    </location>
</feature>
<dbReference type="GO" id="GO:0000785">
    <property type="term" value="C:chromatin"/>
    <property type="evidence" value="ECO:0007669"/>
    <property type="project" value="TreeGrafter"/>
</dbReference>
<dbReference type="InterPro" id="IPR043504">
    <property type="entry name" value="Peptidase_S1_PA_chymotrypsin"/>
</dbReference>
<feature type="compositionally biased region" description="Low complexity" evidence="1">
    <location>
        <begin position="38"/>
        <end position="49"/>
    </location>
</feature>
<sequence>MVDLWKKQQKLDSFLKKNTRPSNTSNHQQQTPDQSPGSDAKSSHQSKSSGNQPGTSSQSQDPDIKKEEHDESHSFRYRFLYQQRRVTCHTHGTVLDALRTSPEFENMTKTKQGMEIVIQREKEPRAAVSTHFPCHLIDNDELVTVSFIRGPKGSSSDTQSLSKRSNPPQKIQPDKLMTFCVETQGGQNIKTKVMKNPELRKKVKYVCVYGYKGEKVKRALRRDGRFDKTIFSTRCVLSEPETRVDTEMSQPVDGLDGKSHQGREGEMLIVKVKRIGRVSQPQPDSLEDWDNTPTEELSVPPGGTSEAAVSPQNPTTTDTVQTQLQSKEAGKDGSSLVVKQKWQEIPNSKEILHILRSQYAGLVDHLKERENLKKPSEVQQFLRVAFGKKTQSFQEVKKVKRLMELSASVCQVRIEGTAKGTGFLLFDKFILTNAHVVHQIYEPITNTLQQSVTVTFDFEDLGEKTQQIPVQSEVVAYGKVDSGNLDFALLELSSDPDITLPLSLLDSFSFPSPEGGICIIGHPEGGVKKTDPCFIIQHGDRKQAVEKHVTENKEFFYVINSRYFEENCDITHLLRDTEKITYDTCFFHGASGSPVFNEYCQLIAMHTAGYSYQGKRGKTQSIIEYAIPLSGILEEIIIQAVRRKRVDVLQGFLSHRSQKFDVVMERVKTQSDNASLVKAFQEKLPSKRNTSATDQREQRTFHHFLFDKDDATGVDAMEVDDDQWWKKCPVVIFE</sequence>
<organism evidence="2 3">
    <name type="scientific">Salvelinus namaycush</name>
    <name type="common">Lake trout</name>
    <name type="synonym">Salmo namaycush</name>
    <dbReference type="NCBI Taxonomy" id="8040"/>
    <lineage>
        <taxon>Eukaryota</taxon>
        <taxon>Metazoa</taxon>
        <taxon>Chordata</taxon>
        <taxon>Craniata</taxon>
        <taxon>Vertebrata</taxon>
        <taxon>Euteleostomi</taxon>
        <taxon>Actinopterygii</taxon>
        <taxon>Neopterygii</taxon>
        <taxon>Teleostei</taxon>
        <taxon>Protacanthopterygii</taxon>
        <taxon>Salmoniformes</taxon>
        <taxon>Salmonidae</taxon>
        <taxon>Salmoninae</taxon>
        <taxon>Salvelinus</taxon>
    </lineage>
</organism>
<feature type="compositionally biased region" description="Polar residues" evidence="1">
    <location>
        <begin position="310"/>
        <end position="319"/>
    </location>
</feature>
<keyword evidence="2" id="KW-1185">Reference proteome</keyword>
<dbReference type="Gene3D" id="2.40.10.10">
    <property type="entry name" value="Trypsin-like serine proteases"/>
    <property type="match status" value="2"/>
</dbReference>
<feature type="compositionally biased region" description="Basic and acidic residues" evidence="1">
    <location>
        <begin position="62"/>
        <end position="72"/>
    </location>
</feature>